<organism evidence="4 5">
    <name type="scientific">Aquisphaera giovannonii</name>
    <dbReference type="NCBI Taxonomy" id="406548"/>
    <lineage>
        <taxon>Bacteria</taxon>
        <taxon>Pseudomonadati</taxon>
        <taxon>Planctomycetota</taxon>
        <taxon>Planctomycetia</taxon>
        <taxon>Isosphaerales</taxon>
        <taxon>Isosphaeraceae</taxon>
        <taxon>Aquisphaera</taxon>
    </lineage>
</organism>
<dbReference type="Pfam" id="PF02591">
    <property type="entry name" value="Zn_ribbon_9"/>
    <property type="match status" value="1"/>
</dbReference>
<evidence type="ECO:0000313" key="5">
    <source>
        <dbReference type="Proteomes" id="UP000324233"/>
    </source>
</evidence>
<evidence type="ECO:0000259" key="3">
    <source>
        <dbReference type="Pfam" id="PF16574"/>
    </source>
</evidence>
<dbReference type="Pfam" id="PF16574">
    <property type="entry name" value="CEP209_CC5"/>
    <property type="match status" value="1"/>
</dbReference>
<feature type="domain" description="C4-type zinc ribbon" evidence="2">
    <location>
        <begin position="198"/>
        <end position="230"/>
    </location>
</feature>
<evidence type="ECO:0000256" key="1">
    <source>
        <dbReference type="SAM" id="Coils"/>
    </source>
</evidence>
<feature type="domain" description="Centrosomal protein of 290kDa coiled-coil region" evidence="3">
    <location>
        <begin position="26"/>
        <end position="131"/>
    </location>
</feature>
<dbReference type="Gene3D" id="1.10.287.1490">
    <property type="match status" value="1"/>
</dbReference>
<accession>A0A5B9VXL9</accession>
<dbReference type="InterPro" id="IPR003743">
    <property type="entry name" value="Zf-RING_7"/>
</dbReference>
<dbReference type="PANTHER" id="PTHR39082:SF1">
    <property type="entry name" value="SCAVENGER RECEPTOR CLASS A MEMBER 3"/>
    <property type="match status" value="1"/>
</dbReference>
<dbReference type="OrthoDB" id="260976at2"/>
<dbReference type="Proteomes" id="UP000324233">
    <property type="component" value="Chromosome"/>
</dbReference>
<proteinExistence type="predicted"/>
<sequence>MSATADVLRDLHILHQRAKAIRDRMASVPKTLSARKNALAARQAELEKARKALQDAKVALKKNEHSLQAQQAKIDDLKVKLNLVKKNEEYRALQNQIAHDKASMSKVEDEILKGYEAIEDQSKAVAAVEAEVQAMATELAAMQADIDAQAVGQKAQLDELEAAIAGAEGSIPADDRERYRRTVRQFGADALAACEGGACLGCFTAVPPQMVNHLITADMLVFCKSCGRLLYLGEEDAKPTVKKSKARG</sequence>
<evidence type="ECO:0000259" key="2">
    <source>
        <dbReference type="Pfam" id="PF02591"/>
    </source>
</evidence>
<dbReference type="InterPro" id="IPR052376">
    <property type="entry name" value="Oxidative_Scav/Glycosyltrans"/>
</dbReference>
<dbReference type="AlphaFoldDB" id="A0A5B9VXL9"/>
<reference evidence="4 5" key="1">
    <citation type="submission" date="2019-08" db="EMBL/GenBank/DDBJ databases">
        <title>Deep-cultivation of Planctomycetes and their phenomic and genomic characterization uncovers novel biology.</title>
        <authorList>
            <person name="Wiegand S."/>
            <person name="Jogler M."/>
            <person name="Boedeker C."/>
            <person name="Pinto D."/>
            <person name="Vollmers J."/>
            <person name="Rivas-Marin E."/>
            <person name="Kohn T."/>
            <person name="Peeters S.H."/>
            <person name="Heuer A."/>
            <person name="Rast P."/>
            <person name="Oberbeckmann S."/>
            <person name="Bunk B."/>
            <person name="Jeske O."/>
            <person name="Meyerdierks A."/>
            <person name="Storesund J.E."/>
            <person name="Kallscheuer N."/>
            <person name="Luecker S."/>
            <person name="Lage O.M."/>
            <person name="Pohl T."/>
            <person name="Merkel B.J."/>
            <person name="Hornburger P."/>
            <person name="Mueller R.-W."/>
            <person name="Bruemmer F."/>
            <person name="Labrenz M."/>
            <person name="Spormann A.M."/>
            <person name="Op den Camp H."/>
            <person name="Overmann J."/>
            <person name="Amann R."/>
            <person name="Jetten M.S.M."/>
            <person name="Mascher T."/>
            <person name="Medema M.H."/>
            <person name="Devos D.P."/>
            <person name="Kaster A.-K."/>
            <person name="Ovreas L."/>
            <person name="Rohde M."/>
            <person name="Galperin M.Y."/>
            <person name="Jogler C."/>
        </authorList>
    </citation>
    <scope>NUCLEOTIDE SEQUENCE [LARGE SCALE GENOMIC DNA]</scope>
    <source>
        <strain evidence="4 5">OJF2</strain>
    </source>
</reference>
<keyword evidence="5" id="KW-1185">Reference proteome</keyword>
<dbReference type="InterPro" id="IPR032321">
    <property type="entry name" value="Cep209_CC5"/>
</dbReference>
<dbReference type="KEGG" id="agv:OJF2_15170"/>
<dbReference type="PANTHER" id="PTHR39082">
    <property type="entry name" value="PHOSPHOLIPASE C-BETA-2-RELATED"/>
    <property type="match status" value="1"/>
</dbReference>
<name>A0A5B9VXL9_9BACT</name>
<keyword evidence="1" id="KW-0175">Coiled coil</keyword>
<protein>
    <submittedName>
        <fullName evidence="4">Zinc ribbon domain protein</fullName>
    </submittedName>
</protein>
<evidence type="ECO:0000313" key="4">
    <source>
        <dbReference type="EMBL" id="QEH33022.1"/>
    </source>
</evidence>
<feature type="coiled-coil region" evidence="1">
    <location>
        <begin position="36"/>
        <end position="145"/>
    </location>
</feature>
<dbReference type="EMBL" id="CP042997">
    <property type="protein sequence ID" value="QEH33022.1"/>
    <property type="molecule type" value="Genomic_DNA"/>
</dbReference>
<gene>
    <name evidence="4" type="ORF">OJF2_15170</name>
</gene>
<dbReference type="RefSeq" id="WP_148592615.1">
    <property type="nucleotide sequence ID" value="NZ_CP042997.1"/>
</dbReference>